<gene>
    <name evidence="2" type="ORF">H7C18_13310</name>
</gene>
<dbReference type="RefSeq" id="WP_185129566.1">
    <property type="nucleotide sequence ID" value="NZ_JACJVO010000016.1"/>
</dbReference>
<evidence type="ECO:0000259" key="1">
    <source>
        <dbReference type="Pfam" id="PF05876"/>
    </source>
</evidence>
<dbReference type="InterPro" id="IPR046453">
    <property type="entry name" value="GpA_ATPase"/>
</dbReference>
<sequence length="565" mass="64449">MSLATLLNSADKRVIQALKIAAENQKRKDTLRNVNSAYEWIDQNGFTNENGVSMEFDDRSFLIEPLCDESKLLSVLKCSQVGFSTISIFKSAYMAIKYGYNVIYTLPTDSDVEEFNKAKTNRIYDNNPSMKQFLTEDSLHTKAFRTLDGGNVGFIFSKGTYGRSASIMQTADILIKDEFDRSNQNVLNAYKSRITASSYGAEWEFSNPTFPSFGVDYTYQLSDQKHYIYWCPKCNHASYITFEAEGFDGGNTHHVCKDRKEFVCGACESILDRRTAEKEWVSKYPSKHGISGYWISQMMAPWISAEKLLREHQLTLPDVWANFFLGLPYASNSNSLDPSNIVKNVQYDDNGYVMKNPGKYRVLGADVGGTIDNPHFHCVKGTEDGIDHIIKIQGEDALHNYLKMNNISMVVIDNAPYPEITARLTRAFPGKVWRCVFDYNDKRKELYDTDYKTRIVNVHRTRLFDRVVDGYITGERKIYMDNMESTLSAMQNGSESLCRHWKAQRKVGTSGETKAQNSDNKDLKFDRIGDAIPQWINDGPDHYSLADVYNQLAQVIIKKHMEGVI</sequence>
<dbReference type="Proteomes" id="UP000564644">
    <property type="component" value="Unassembled WGS sequence"/>
</dbReference>
<dbReference type="InterPro" id="IPR027417">
    <property type="entry name" value="P-loop_NTPase"/>
</dbReference>
<evidence type="ECO:0000313" key="2">
    <source>
        <dbReference type="EMBL" id="MBB6731893.1"/>
    </source>
</evidence>
<comment type="caution">
    <text evidence="2">The sequence shown here is derived from an EMBL/GenBank/DDBJ whole genome shotgun (WGS) entry which is preliminary data.</text>
</comment>
<evidence type="ECO:0000313" key="3">
    <source>
        <dbReference type="Proteomes" id="UP000564644"/>
    </source>
</evidence>
<reference evidence="2 3" key="1">
    <citation type="submission" date="2020-08" db="EMBL/GenBank/DDBJ databases">
        <title>Cohnella phylogeny.</title>
        <authorList>
            <person name="Dunlap C."/>
        </authorList>
    </citation>
    <scope>NUCLEOTIDE SEQUENCE [LARGE SCALE GENOMIC DNA]</scope>
    <source>
        <strain evidence="2 3">CBP 2801</strain>
    </source>
</reference>
<dbReference type="EMBL" id="JACJVO010000016">
    <property type="protein sequence ID" value="MBB6731893.1"/>
    <property type="molecule type" value="Genomic_DNA"/>
</dbReference>
<name>A0A7X0SKX7_9BACL</name>
<accession>A0A7X0SKX7</accession>
<protein>
    <submittedName>
        <fullName evidence="2">Phage terminase large subunit family protein</fullName>
    </submittedName>
</protein>
<proteinExistence type="predicted"/>
<organism evidence="2 3">
    <name type="scientific">Cohnella zeiphila</name>
    <dbReference type="NCBI Taxonomy" id="2761120"/>
    <lineage>
        <taxon>Bacteria</taxon>
        <taxon>Bacillati</taxon>
        <taxon>Bacillota</taxon>
        <taxon>Bacilli</taxon>
        <taxon>Bacillales</taxon>
        <taxon>Paenibacillaceae</taxon>
        <taxon>Cohnella</taxon>
    </lineage>
</organism>
<feature type="domain" description="Phage terminase large subunit GpA ATPase" evidence="1">
    <location>
        <begin position="73"/>
        <end position="275"/>
    </location>
</feature>
<keyword evidence="3" id="KW-1185">Reference proteome</keyword>
<dbReference type="AlphaFoldDB" id="A0A7X0SKX7"/>
<dbReference type="Gene3D" id="3.40.50.300">
    <property type="entry name" value="P-loop containing nucleotide triphosphate hydrolases"/>
    <property type="match status" value="1"/>
</dbReference>
<dbReference type="Pfam" id="PF05876">
    <property type="entry name" value="GpA_ATPase"/>
    <property type="match status" value="1"/>
</dbReference>
<dbReference type="GO" id="GO:0016887">
    <property type="term" value="F:ATP hydrolysis activity"/>
    <property type="evidence" value="ECO:0007669"/>
    <property type="project" value="InterPro"/>
</dbReference>